<sequence length="148" mass="15983">MSTDAASRPRFQAALAMDEETKAVLFDEPEWQQIEQLSILTSRVPLTDLADVDPVRLAQTEVLITGWGALWIGPESLEAMPALRYVIHAGGTVKKFLAPEVFERGIQVSSAAVANAIPVAEYTLASIIMGLKRASRSASLAHPKLVEG</sequence>
<dbReference type="Gene3D" id="3.40.50.720">
    <property type="entry name" value="NAD(P)-binding Rossmann-like Domain"/>
    <property type="match status" value="2"/>
</dbReference>
<organism evidence="1 2">
    <name type="scientific">Renibacterium salmoninarum (strain ATCC 33209 / DSM 20767 / JCM 11484 / NBRC 15589 / NCIMB 2235)</name>
    <dbReference type="NCBI Taxonomy" id="288705"/>
    <lineage>
        <taxon>Bacteria</taxon>
        <taxon>Bacillati</taxon>
        <taxon>Actinomycetota</taxon>
        <taxon>Actinomycetes</taxon>
        <taxon>Micrococcales</taxon>
        <taxon>Micrococcaceae</taxon>
        <taxon>Renibacterium</taxon>
    </lineage>
</organism>
<dbReference type="GO" id="GO:0004617">
    <property type="term" value="F:phosphoglycerate dehydrogenase activity"/>
    <property type="evidence" value="ECO:0007669"/>
    <property type="project" value="UniProtKB-EC"/>
</dbReference>
<keyword evidence="2" id="KW-1185">Reference proteome</keyword>
<keyword evidence="1" id="KW-0560">Oxidoreductase</keyword>
<dbReference type="KEGG" id="rsa:RSal33209_0111"/>
<dbReference type="SUPFAM" id="SSF52283">
    <property type="entry name" value="Formate/glycerate dehydrogenase catalytic domain-like"/>
    <property type="match status" value="1"/>
</dbReference>
<evidence type="ECO:0000313" key="1">
    <source>
        <dbReference type="EMBL" id="ABY21867.1"/>
    </source>
</evidence>
<reference evidence="2" key="1">
    <citation type="journal article" date="2008" name="J. Bacteriol.">
        <title>Genome sequence of the fish pathogen Renibacterium salmoninarum suggests reductive evolution away from an environmental Arthrobacter ancestor.</title>
        <authorList>
            <person name="Wiens G.D."/>
            <person name="Rockey D.D."/>
            <person name="Wu Z."/>
            <person name="Chang J."/>
            <person name="Levy R."/>
            <person name="Crane S."/>
            <person name="Chen D.S."/>
            <person name="Capri G.R."/>
            <person name="Burnett J.R."/>
            <person name="Sudheesh P.S."/>
            <person name="Schipma M.J."/>
            <person name="Burd H."/>
            <person name="Bhattacharyya A."/>
            <person name="Rhodes L.D."/>
            <person name="Kaul R."/>
            <person name="Strom M.S."/>
        </authorList>
    </citation>
    <scope>NUCLEOTIDE SEQUENCE [LARGE SCALE GENOMIC DNA]</scope>
    <source>
        <strain evidence="2">ATCC 33209 / DSM 20767 / JCM 11484 / NBRC 15589 / NCIMB 2235</strain>
    </source>
</reference>
<dbReference type="EC" id="1.1.1.95" evidence="1"/>
<proteinExistence type="predicted"/>
<dbReference type="HOGENOM" id="CLU_1757339_0_0_11"/>
<dbReference type="Proteomes" id="UP000002007">
    <property type="component" value="Chromosome"/>
</dbReference>
<name>A9WKQ8_RENSM</name>
<gene>
    <name evidence="1" type="ordered locus">RSal33209_0111</name>
</gene>
<dbReference type="EMBL" id="CP000910">
    <property type="protein sequence ID" value="ABY21867.1"/>
    <property type="molecule type" value="Genomic_DNA"/>
</dbReference>
<protein>
    <submittedName>
        <fullName evidence="1">D-3-phosphoglycerate dehydrogenase</fullName>
        <ecNumber evidence="1">1.1.1.95</ecNumber>
    </submittedName>
</protein>
<dbReference type="AlphaFoldDB" id="A9WKQ8"/>
<dbReference type="eggNOG" id="COG0111">
    <property type="taxonomic scope" value="Bacteria"/>
</dbReference>
<dbReference type="STRING" id="288705.RSal33209_0111"/>
<accession>A9WKQ8</accession>
<dbReference type="RefSeq" id="WP_012243575.1">
    <property type="nucleotide sequence ID" value="NC_010168.1"/>
</dbReference>
<evidence type="ECO:0000313" key="2">
    <source>
        <dbReference type="Proteomes" id="UP000002007"/>
    </source>
</evidence>